<protein>
    <recommendedName>
        <fullName evidence="4">PRMT5 arginine-N-methyltransferase domain-containing protein</fullName>
    </recommendedName>
</protein>
<dbReference type="EMBL" id="HBEG01005577">
    <property type="protein sequence ID" value="CAD8347596.1"/>
    <property type="molecule type" value="Transcribed_RNA"/>
</dbReference>
<evidence type="ECO:0000256" key="2">
    <source>
        <dbReference type="SAM" id="MobiDB-lite"/>
    </source>
</evidence>
<dbReference type="InterPro" id="IPR029063">
    <property type="entry name" value="SAM-dependent_MTases_sf"/>
</dbReference>
<dbReference type="InterPro" id="IPR025799">
    <property type="entry name" value="Arg_MeTrfase"/>
</dbReference>
<dbReference type="GO" id="GO:0016274">
    <property type="term" value="F:protein-arginine N-methyltransferase activity"/>
    <property type="evidence" value="ECO:0007669"/>
    <property type="project" value="InterPro"/>
</dbReference>
<evidence type="ECO:0000313" key="3">
    <source>
        <dbReference type="EMBL" id="CAD8347596.1"/>
    </source>
</evidence>
<sequence length="354" mass="37333">MVKRPAAAASSSGSIRKRPVQSSKGARTPADAGSSSMEKEEDAAWALKVFAADLDGCAHDRMAADGPRVGAYARAISRAVKGRVVLDLGTGPRALLALLCARAGAARVVALEVVPAVAALARRAVAEAGFSDRIEVVVGYSTLVPLPKVDLVVHEIVGNLATEEGLASVLADLQGRPEVVDSARPGWSLPRCVETWAAPVSLSVALPPGGEGPLPPSVLRLPCPPPPATLLGEPRLLETVDAEQPIALRQARRLRWLVKAAGRLGGFACAPRVAFDQYEALDAWAAATHWRHLLVPLAAPVRVLPGDAVELAALADLRRLPVRHAFTAAVVRAPRGPRRVPRREPLGRIEAQLR</sequence>
<dbReference type="Gene3D" id="3.40.50.150">
    <property type="entry name" value="Vaccinia Virus protein VP39"/>
    <property type="match status" value="1"/>
</dbReference>
<evidence type="ECO:0000256" key="1">
    <source>
        <dbReference type="ARBA" id="ARBA00022691"/>
    </source>
</evidence>
<dbReference type="PANTHER" id="PTHR11006">
    <property type="entry name" value="PROTEIN ARGININE N-METHYLTRANSFERASE"/>
    <property type="match status" value="1"/>
</dbReference>
<organism evidence="3">
    <name type="scientific">Pyrodinium bahamense</name>
    <dbReference type="NCBI Taxonomy" id="73915"/>
    <lineage>
        <taxon>Eukaryota</taxon>
        <taxon>Sar</taxon>
        <taxon>Alveolata</taxon>
        <taxon>Dinophyceae</taxon>
        <taxon>Gonyaulacales</taxon>
        <taxon>Pyrocystaceae</taxon>
        <taxon>Pyrodinium</taxon>
    </lineage>
</organism>
<dbReference type="GO" id="GO:0005634">
    <property type="term" value="C:nucleus"/>
    <property type="evidence" value="ECO:0007669"/>
    <property type="project" value="TreeGrafter"/>
</dbReference>
<proteinExistence type="predicted"/>
<keyword evidence="1" id="KW-0949">S-adenosyl-L-methionine</keyword>
<name>A0A7R9ZZ13_9DINO</name>
<gene>
    <name evidence="3" type="ORF">PBAH0796_LOCUS3335</name>
</gene>
<accession>A0A7R9ZZ13</accession>
<dbReference type="PANTHER" id="PTHR11006:SF53">
    <property type="entry name" value="PROTEIN ARGININE N-METHYLTRANSFERASE 3"/>
    <property type="match status" value="1"/>
</dbReference>
<dbReference type="GO" id="GO:0042054">
    <property type="term" value="F:histone methyltransferase activity"/>
    <property type="evidence" value="ECO:0007669"/>
    <property type="project" value="TreeGrafter"/>
</dbReference>
<evidence type="ECO:0008006" key="4">
    <source>
        <dbReference type="Google" id="ProtNLM"/>
    </source>
</evidence>
<dbReference type="SUPFAM" id="SSF53335">
    <property type="entry name" value="S-adenosyl-L-methionine-dependent methyltransferases"/>
    <property type="match status" value="1"/>
</dbReference>
<dbReference type="AlphaFoldDB" id="A0A7R9ZZ13"/>
<feature type="compositionally biased region" description="Polar residues" evidence="2">
    <location>
        <begin position="9"/>
        <end position="25"/>
    </location>
</feature>
<feature type="region of interest" description="Disordered" evidence="2">
    <location>
        <begin position="1"/>
        <end position="37"/>
    </location>
</feature>
<reference evidence="3" key="1">
    <citation type="submission" date="2021-01" db="EMBL/GenBank/DDBJ databases">
        <authorList>
            <person name="Corre E."/>
            <person name="Pelletier E."/>
            <person name="Niang G."/>
            <person name="Scheremetjew M."/>
            <person name="Finn R."/>
            <person name="Kale V."/>
            <person name="Holt S."/>
            <person name="Cochrane G."/>
            <person name="Meng A."/>
            <person name="Brown T."/>
            <person name="Cohen L."/>
        </authorList>
    </citation>
    <scope>NUCLEOTIDE SEQUENCE</scope>
    <source>
        <strain evidence="3">Pbaha01</strain>
    </source>
</reference>